<dbReference type="InterPro" id="IPR029063">
    <property type="entry name" value="SAM-dependent_MTases_sf"/>
</dbReference>
<dbReference type="GO" id="GO:0046406">
    <property type="term" value="F:magnesium protoporphyrin IX methyltransferase activity"/>
    <property type="evidence" value="ECO:0007669"/>
    <property type="project" value="UniProtKB-UniRule"/>
</dbReference>
<dbReference type="SUPFAM" id="SSF53335">
    <property type="entry name" value="S-adenosyl-L-methionine-dependent methyltransferases"/>
    <property type="match status" value="1"/>
</dbReference>
<dbReference type="EC" id="2.1.1.11" evidence="4"/>
<dbReference type="PANTHER" id="PTHR43464">
    <property type="entry name" value="METHYLTRANSFERASE"/>
    <property type="match status" value="1"/>
</dbReference>
<dbReference type="RefSeq" id="WP_198916380.1">
    <property type="nucleotide sequence ID" value="NZ_JAEKPD010000009.1"/>
</dbReference>
<dbReference type="EMBL" id="JAEKPD010000009">
    <property type="protein sequence ID" value="MBJ3763205.1"/>
    <property type="molecule type" value="Genomic_DNA"/>
</dbReference>
<feature type="domain" description="Magnesium-protoporphyrin IX methyltransferase C-terminal" evidence="6">
    <location>
        <begin position="128"/>
        <end position="219"/>
    </location>
</feature>
<reference evidence="7" key="1">
    <citation type="submission" date="2020-12" db="EMBL/GenBank/DDBJ databases">
        <title>Bacterial taxonomy.</title>
        <authorList>
            <person name="Pan X."/>
        </authorList>
    </citation>
    <scope>NUCLEOTIDE SEQUENCE</scope>
    <source>
        <strain evidence="7">KCTC 52957</strain>
    </source>
</reference>
<proteinExistence type="predicted"/>
<evidence type="ECO:0000259" key="6">
    <source>
        <dbReference type="Pfam" id="PF07109"/>
    </source>
</evidence>
<evidence type="ECO:0000259" key="5">
    <source>
        <dbReference type="Pfam" id="PF05175"/>
    </source>
</evidence>
<evidence type="ECO:0000313" key="7">
    <source>
        <dbReference type="EMBL" id="MBJ3763205.1"/>
    </source>
</evidence>
<dbReference type="InterPro" id="IPR007848">
    <property type="entry name" value="Small_mtfrase_dom"/>
</dbReference>
<name>A0A934III7_9RHOB</name>
<protein>
    <recommendedName>
        <fullName evidence="4">Magnesium protoporphyrin IX methyltransferase</fullName>
        <ecNumber evidence="4">2.1.1.11</ecNumber>
    </recommendedName>
</protein>
<keyword evidence="1 7" id="KW-0489">Methyltransferase</keyword>
<evidence type="ECO:0000256" key="3">
    <source>
        <dbReference type="ARBA" id="ARBA00022691"/>
    </source>
</evidence>
<dbReference type="Proteomes" id="UP000642488">
    <property type="component" value="Unassembled WGS sequence"/>
</dbReference>
<accession>A0A934III7</accession>
<evidence type="ECO:0000256" key="1">
    <source>
        <dbReference type="ARBA" id="ARBA00022603"/>
    </source>
</evidence>
<dbReference type="PROSITE" id="PS51556">
    <property type="entry name" value="SAM_MT_MG_PIX"/>
    <property type="match status" value="1"/>
</dbReference>
<dbReference type="AlphaFoldDB" id="A0A934III7"/>
<feature type="domain" description="Methyltransferase small" evidence="5">
    <location>
        <begin position="49"/>
        <end position="127"/>
    </location>
</feature>
<dbReference type="Pfam" id="PF07109">
    <property type="entry name" value="Mg-por_mtran_C"/>
    <property type="match status" value="1"/>
</dbReference>
<dbReference type="Gene3D" id="3.40.50.150">
    <property type="entry name" value="Vaccinia Virus protein VP39"/>
    <property type="match status" value="1"/>
</dbReference>
<gene>
    <name evidence="7" type="ORF">ILP92_10655</name>
</gene>
<dbReference type="InterPro" id="IPR010251">
    <property type="entry name" value="Mg_prot_MeTrfase"/>
</dbReference>
<comment type="caution">
    <text evidence="7">The sequence shown here is derived from an EMBL/GenBank/DDBJ whole genome shotgun (WGS) entry which is preliminary data.</text>
</comment>
<evidence type="ECO:0000256" key="4">
    <source>
        <dbReference type="NCBIfam" id="TIGR02021"/>
    </source>
</evidence>
<keyword evidence="2 7" id="KW-0808">Transferase</keyword>
<keyword evidence="3" id="KW-0949">S-adenosyl-L-methionine</keyword>
<organism evidence="7 8">
    <name type="scientific">Palleronia pontilimi</name>
    <dbReference type="NCBI Taxonomy" id="1964209"/>
    <lineage>
        <taxon>Bacteria</taxon>
        <taxon>Pseudomonadati</taxon>
        <taxon>Pseudomonadota</taxon>
        <taxon>Alphaproteobacteria</taxon>
        <taxon>Rhodobacterales</taxon>
        <taxon>Roseobacteraceae</taxon>
        <taxon>Palleronia</taxon>
    </lineage>
</organism>
<dbReference type="CDD" id="cd02440">
    <property type="entry name" value="AdoMet_MTases"/>
    <property type="match status" value="1"/>
</dbReference>
<dbReference type="PANTHER" id="PTHR43464:SF19">
    <property type="entry name" value="UBIQUINONE BIOSYNTHESIS O-METHYLTRANSFERASE, MITOCHONDRIAL"/>
    <property type="match status" value="1"/>
</dbReference>
<evidence type="ECO:0000313" key="8">
    <source>
        <dbReference type="Proteomes" id="UP000642488"/>
    </source>
</evidence>
<sequence length="220" mass="24081">MGYEPTLQRVESYFDATATQVWEQLTSDAPVSRIRATVRAGRERMRATMLGRLPEDLTGARVLDAGCGTGAMAQELARRGADVVGVDISPRLIAIARRRMPEDLGEHVRFTAGDMLSVDLGAFDHIVAMDSLIYYGARDLTAALDALAARSHQVVFTVAPRTPLLLAMWQAGKLFPKADRSPVMVPHSARAMGRRVRGDLQKVARVNSGFYIADCLELRA</sequence>
<evidence type="ECO:0000256" key="2">
    <source>
        <dbReference type="ARBA" id="ARBA00022679"/>
    </source>
</evidence>
<dbReference type="GO" id="GO:0032259">
    <property type="term" value="P:methylation"/>
    <property type="evidence" value="ECO:0007669"/>
    <property type="project" value="UniProtKB-KW"/>
</dbReference>
<dbReference type="InterPro" id="IPR010940">
    <property type="entry name" value="Mg_prot_MeTrfase_C"/>
</dbReference>
<dbReference type="Pfam" id="PF05175">
    <property type="entry name" value="MTS"/>
    <property type="match status" value="1"/>
</dbReference>
<dbReference type="GO" id="GO:0015995">
    <property type="term" value="P:chlorophyll biosynthetic process"/>
    <property type="evidence" value="ECO:0007669"/>
    <property type="project" value="UniProtKB-UniRule"/>
</dbReference>
<dbReference type="NCBIfam" id="TIGR02021">
    <property type="entry name" value="BchM-ChlM"/>
    <property type="match status" value="1"/>
</dbReference>
<keyword evidence="8" id="KW-1185">Reference proteome</keyword>